<gene>
    <name evidence="2" type="ordered locus">AciX9_0594</name>
</gene>
<dbReference type="KEGG" id="acm:AciX9_0594"/>
<feature type="coiled-coil region" evidence="1">
    <location>
        <begin position="53"/>
        <end position="133"/>
    </location>
</feature>
<dbReference type="EMBL" id="CP002480">
    <property type="protein sequence ID" value="ADW67665.1"/>
    <property type="molecule type" value="Genomic_DNA"/>
</dbReference>
<dbReference type="Proteomes" id="UP000000343">
    <property type="component" value="Chromosome"/>
</dbReference>
<sequence>MEGSMTIRRVCVAGVWLAGALGAARGQGYGAGSAPQAPAQVQGSAVDANGTRLETMSKLLMETQRQLEATQQQLNQLRSELEAMRGKEAAVSSGGASSSQGGAVPAGTLAEKVDHQQEELEVLQAEVKQHDQTKLESVSKYPVRVYGLMLFNAYSNAGVVDDADLPSAAIQRTPDLSHGSVGATFRQTLFGLSATGPRVFGARTSADLSVDFFGGSSYSYYATTNGSVRLRRADIRLGWGDRAEDTSVSRDEVHLGIDAPLISPLSPTSYATVAMPALAWSGNLWTWAPQLRYSHRFAISNDHPERNLQVEGGLWDPPVVGYAGSTAGRVLSAGEISRRPGFLGRVSAHGGSSAHPFSFGVGGYSDRQTFYEGQQIQMWAVTSDLQVPISRRFQLEGEIYRGRGLGGLGGGAYKDVLTGLDKVTGEQRSVGLNAVGGWVQWKTHLTGNTEANLMYGQDGGFARDFRTLNLTGSTYALEQSARTQMIVANVIYRPKTYLIFSPEYRRILSWKATGPAANANIYTLSLGYQF</sequence>
<evidence type="ECO:0000313" key="3">
    <source>
        <dbReference type="Proteomes" id="UP000000343"/>
    </source>
</evidence>
<evidence type="ECO:0008006" key="4">
    <source>
        <dbReference type="Google" id="ProtNLM"/>
    </source>
</evidence>
<dbReference type="AlphaFoldDB" id="E8WZ63"/>
<dbReference type="PaxDb" id="1198114-AciX9_0594"/>
<dbReference type="HOGENOM" id="CLU_547236_0_0_0"/>
<protein>
    <recommendedName>
        <fullName evidence="4">DUF3138 family protein</fullName>
    </recommendedName>
</protein>
<accession>E8WZ63</accession>
<evidence type="ECO:0000313" key="2">
    <source>
        <dbReference type="EMBL" id="ADW67665.1"/>
    </source>
</evidence>
<name>E8WZ63_GRATM</name>
<reference evidence="3" key="1">
    <citation type="submission" date="2011-01" db="EMBL/GenBank/DDBJ databases">
        <title>Complete sequence of chromosome of Acidobacterium sp. MP5ACTX9.</title>
        <authorList>
            <consortium name="US DOE Joint Genome Institute"/>
            <person name="Lucas S."/>
            <person name="Copeland A."/>
            <person name="Lapidus A."/>
            <person name="Cheng J.-F."/>
            <person name="Goodwin L."/>
            <person name="Pitluck S."/>
            <person name="Teshima H."/>
            <person name="Detter J.C."/>
            <person name="Han C."/>
            <person name="Tapia R."/>
            <person name="Land M."/>
            <person name="Hauser L."/>
            <person name="Kyrpides N."/>
            <person name="Ivanova N."/>
            <person name="Ovchinnikova G."/>
            <person name="Pagani I."/>
            <person name="Rawat S.R."/>
            <person name="Mannisto M."/>
            <person name="Haggblom M.M."/>
            <person name="Woyke T."/>
        </authorList>
    </citation>
    <scope>NUCLEOTIDE SEQUENCE [LARGE SCALE GENOMIC DNA]</scope>
    <source>
        <strain evidence="3">MP5ACTX9</strain>
    </source>
</reference>
<proteinExistence type="predicted"/>
<dbReference type="STRING" id="1198114.AciX9_0594"/>
<keyword evidence="3" id="KW-1185">Reference proteome</keyword>
<evidence type="ECO:0000256" key="1">
    <source>
        <dbReference type="SAM" id="Coils"/>
    </source>
</evidence>
<keyword evidence="1" id="KW-0175">Coiled coil</keyword>
<organism evidence="3">
    <name type="scientific">Granulicella tundricola (strain ATCC BAA-1859 / DSM 23138 / MP5ACTX9)</name>
    <dbReference type="NCBI Taxonomy" id="1198114"/>
    <lineage>
        <taxon>Bacteria</taxon>
        <taxon>Pseudomonadati</taxon>
        <taxon>Acidobacteriota</taxon>
        <taxon>Terriglobia</taxon>
        <taxon>Terriglobales</taxon>
        <taxon>Acidobacteriaceae</taxon>
        <taxon>Granulicella</taxon>
    </lineage>
</organism>
<dbReference type="eggNOG" id="ENOG50333GZ">
    <property type="taxonomic scope" value="Bacteria"/>
</dbReference>